<keyword evidence="1" id="KW-1133">Transmembrane helix</keyword>
<name>A0ABW8C702_9ACTN</name>
<dbReference type="Proteomes" id="UP001614394">
    <property type="component" value="Unassembled WGS sequence"/>
</dbReference>
<comment type="caution">
    <text evidence="2">The sequence shown here is derived from an EMBL/GenBank/DDBJ whole genome shotgun (WGS) entry which is preliminary data.</text>
</comment>
<proteinExistence type="predicted"/>
<protein>
    <submittedName>
        <fullName evidence="2">Uncharacterized protein</fullName>
    </submittedName>
</protein>
<dbReference type="RefSeq" id="WP_164292695.1">
    <property type="nucleotide sequence ID" value="NZ_JAAIKO010000080.1"/>
</dbReference>
<evidence type="ECO:0000256" key="1">
    <source>
        <dbReference type="SAM" id="Phobius"/>
    </source>
</evidence>
<keyword evidence="1" id="KW-0812">Transmembrane</keyword>
<feature type="transmembrane region" description="Helical" evidence="1">
    <location>
        <begin position="20"/>
        <end position="38"/>
    </location>
</feature>
<organism evidence="2 3">
    <name type="scientific">Streptomyces fildesensis</name>
    <dbReference type="NCBI Taxonomy" id="375757"/>
    <lineage>
        <taxon>Bacteria</taxon>
        <taxon>Bacillati</taxon>
        <taxon>Actinomycetota</taxon>
        <taxon>Actinomycetes</taxon>
        <taxon>Kitasatosporales</taxon>
        <taxon>Streptomycetaceae</taxon>
        <taxon>Streptomyces</taxon>
    </lineage>
</organism>
<accession>A0ABW8C702</accession>
<reference evidence="2 3" key="1">
    <citation type="submission" date="2024-10" db="EMBL/GenBank/DDBJ databases">
        <title>The Natural Products Discovery Center: Release of the First 8490 Sequenced Strains for Exploring Actinobacteria Biosynthetic Diversity.</title>
        <authorList>
            <person name="Kalkreuter E."/>
            <person name="Kautsar S.A."/>
            <person name="Yang D."/>
            <person name="Bader C.D."/>
            <person name="Teijaro C.N."/>
            <person name="Fluegel L."/>
            <person name="Davis C.M."/>
            <person name="Simpson J.R."/>
            <person name="Lauterbach L."/>
            <person name="Steele A.D."/>
            <person name="Gui C."/>
            <person name="Meng S."/>
            <person name="Li G."/>
            <person name="Viehrig K."/>
            <person name="Ye F."/>
            <person name="Su P."/>
            <person name="Kiefer A.F."/>
            <person name="Nichols A."/>
            <person name="Cepeda A.J."/>
            <person name="Yan W."/>
            <person name="Fan B."/>
            <person name="Jiang Y."/>
            <person name="Adhikari A."/>
            <person name="Zheng C.-J."/>
            <person name="Schuster L."/>
            <person name="Cowan T.M."/>
            <person name="Smanski M.J."/>
            <person name="Chevrette M.G."/>
            <person name="De Carvalho L.P.S."/>
            <person name="Shen B."/>
        </authorList>
    </citation>
    <scope>NUCLEOTIDE SEQUENCE [LARGE SCALE GENOMIC DNA]</scope>
    <source>
        <strain evidence="2 3">NPDC053399</strain>
    </source>
</reference>
<keyword evidence="1" id="KW-0472">Membrane</keyword>
<gene>
    <name evidence="2" type="ORF">ACIGXA_16930</name>
</gene>
<dbReference type="EMBL" id="JBITYG010000004">
    <property type="protein sequence ID" value="MFI9102205.1"/>
    <property type="molecule type" value="Genomic_DNA"/>
</dbReference>
<sequence>MELNIRVIAQCVSPVRWVHVRAAITIIVIVVLVLFGHGETSMFDALARRP</sequence>
<evidence type="ECO:0000313" key="2">
    <source>
        <dbReference type="EMBL" id="MFI9102205.1"/>
    </source>
</evidence>
<keyword evidence="3" id="KW-1185">Reference proteome</keyword>
<evidence type="ECO:0000313" key="3">
    <source>
        <dbReference type="Proteomes" id="UP001614394"/>
    </source>
</evidence>